<comment type="caution">
    <text evidence="1">The sequence shown here is derived from an EMBL/GenBank/DDBJ whole genome shotgun (WGS) entry which is preliminary data.</text>
</comment>
<dbReference type="Proteomes" id="UP000003394">
    <property type="component" value="Unassembled WGS sequence"/>
</dbReference>
<evidence type="ECO:0008006" key="3">
    <source>
        <dbReference type="Google" id="ProtNLM"/>
    </source>
</evidence>
<evidence type="ECO:0000313" key="1">
    <source>
        <dbReference type="EMBL" id="EEV24579.1"/>
    </source>
</evidence>
<protein>
    <recommendedName>
        <fullName evidence="3">Type II toxin-antitoxin system RelE/ParE family toxin</fullName>
    </recommendedName>
</protein>
<evidence type="ECO:0000313" key="2">
    <source>
        <dbReference type="Proteomes" id="UP000003394"/>
    </source>
</evidence>
<keyword evidence="2" id="KW-1185">Reference proteome</keyword>
<accession>A0ABP2GRQ6</accession>
<organism evidence="1 2">
    <name type="scientific">Actinobacillus minor 202</name>
    <dbReference type="NCBI Taxonomy" id="591023"/>
    <lineage>
        <taxon>Bacteria</taxon>
        <taxon>Pseudomonadati</taxon>
        <taxon>Pseudomonadota</taxon>
        <taxon>Gammaproteobacteria</taxon>
        <taxon>Pasteurellales</taxon>
        <taxon>Pasteurellaceae</taxon>
        <taxon>Actinobacillus</taxon>
    </lineage>
</organism>
<sequence>MYQVFIATPKNPELDKDLLKNFIKSYLTQEELDKLNNVLTFWPNARPYWGDTRYKYIVIDNIYFLYEVSDLEKKVIVLGAKFNNKRKTFNFANSKTQQKTMKKWLADLSKYKPHKVKVKS</sequence>
<name>A0ABP2GRQ6_9PAST</name>
<reference evidence="1 2" key="1">
    <citation type="journal article" date="2010" name="Vet. Microbiol.">
        <title>Production of haemolysins by strains of the Actinobacillus minor/porcitonsillarum complex.</title>
        <authorList>
            <person name="Arya G."/>
            <person name="Niven D.F."/>
        </authorList>
    </citation>
    <scope>NUCLEOTIDE SEQUENCE [LARGE SCALE GENOMIC DNA]</scope>
    <source>
        <strain evidence="2">strain 202</strain>
    </source>
</reference>
<dbReference type="RefSeq" id="WP_005819923.1">
    <property type="nucleotide sequence ID" value="NZ_ACFT01000065.1"/>
</dbReference>
<proteinExistence type="predicted"/>
<gene>
    <name evidence="1" type="ORF">AM202_00095</name>
</gene>
<dbReference type="EMBL" id="ACFT01000065">
    <property type="protein sequence ID" value="EEV24579.1"/>
    <property type="molecule type" value="Genomic_DNA"/>
</dbReference>